<dbReference type="Proteomes" id="UP001606305">
    <property type="component" value="Unassembled WGS sequence"/>
</dbReference>
<evidence type="ECO:0000256" key="1">
    <source>
        <dbReference type="SAM" id="SignalP"/>
    </source>
</evidence>
<feature type="signal peptide" evidence="1">
    <location>
        <begin position="1"/>
        <end position="18"/>
    </location>
</feature>
<dbReference type="EMBL" id="JBIGIA010000024">
    <property type="protein sequence ID" value="MFG6459544.1"/>
    <property type="molecule type" value="Genomic_DNA"/>
</dbReference>
<dbReference type="RefSeq" id="WP_394491650.1">
    <property type="nucleotide sequence ID" value="NZ_JBIGIA010000024.1"/>
</dbReference>
<feature type="chain" id="PRO_5045105333" description="DUF4198 domain-containing protein" evidence="1">
    <location>
        <begin position="19"/>
        <end position="46"/>
    </location>
</feature>
<protein>
    <recommendedName>
        <fullName evidence="4">DUF4198 domain-containing protein</fullName>
    </recommendedName>
</protein>
<keyword evidence="3" id="KW-1185">Reference proteome</keyword>
<dbReference type="Gene3D" id="2.60.40.2230">
    <property type="entry name" value="Uncharacterised protein YcnI-like PF07987, DUF1775"/>
    <property type="match status" value="1"/>
</dbReference>
<name>A0ABW7GC59_9BURK</name>
<organism evidence="2 3">
    <name type="scientific">Pelomonas nitida</name>
    <dbReference type="NCBI Taxonomy" id="3299027"/>
    <lineage>
        <taxon>Bacteria</taxon>
        <taxon>Pseudomonadati</taxon>
        <taxon>Pseudomonadota</taxon>
        <taxon>Betaproteobacteria</taxon>
        <taxon>Burkholderiales</taxon>
        <taxon>Sphaerotilaceae</taxon>
        <taxon>Roseateles</taxon>
    </lineage>
</organism>
<evidence type="ECO:0000313" key="2">
    <source>
        <dbReference type="EMBL" id="MFG6459544.1"/>
    </source>
</evidence>
<keyword evidence="1" id="KW-0732">Signal</keyword>
<evidence type="ECO:0008006" key="4">
    <source>
        <dbReference type="Google" id="ProtNLM"/>
    </source>
</evidence>
<gene>
    <name evidence="2" type="ORF">ACG00X_22145</name>
</gene>
<dbReference type="InterPro" id="IPR038507">
    <property type="entry name" value="YcnI-like_sf"/>
</dbReference>
<proteinExistence type="predicted"/>
<comment type="caution">
    <text evidence="2">The sequence shown here is derived from an EMBL/GenBank/DDBJ whole genome shotgun (WGS) entry which is preliminary data.</text>
</comment>
<reference evidence="2 3" key="1">
    <citation type="submission" date="2024-09" db="EMBL/GenBank/DDBJ databases">
        <title>Novel species of the genus Pelomonas and Roseateles isolated from streams.</title>
        <authorList>
            <person name="Lu H."/>
        </authorList>
    </citation>
    <scope>NUCLEOTIDE SEQUENCE [LARGE SCALE GENOMIC DNA]</scope>
    <source>
        <strain evidence="2 3">BYS96W</strain>
    </source>
</reference>
<evidence type="ECO:0000313" key="3">
    <source>
        <dbReference type="Proteomes" id="UP001606305"/>
    </source>
</evidence>
<sequence>MKAFIATTLALAAVAAQAHVTLDQPEATAGSSHRATFKVGHGCDAH</sequence>
<accession>A0ABW7GC59</accession>